<dbReference type="Proteomes" id="UP000467841">
    <property type="component" value="Unassembled WGS sequence"/>
</dbReference>
<feature type="compositionally biased region" description="Polar residues" evidence="1">
    <location>
        <begin position="191"/>
        <end position="203"/>
    </location>
</feature>
<feature type="compositionally biased region" description="Basic and acidic residues" evidence="1">
    <location>
        <begin position="46"/>
        <end position="62"/>
    </location>
</feature>
<evidence type="ECO:0000256" key="1">
    <source>
        <dbReference type="SAM" id="MobiDB-lite"/>
    </source>
</evidence>
<feature type="compositionally biased region" description="Basic and acidic residues" evidence="1">
    <location>
        <begin position="151"/>
        <end position="166"/>
    </location>
</feature>
<dbReference type="EMBL" id="CACVBM020001332">
    <property type="protein sequence ID" value="CAA7045897.1"/>
    <property type="molecule type" value="Genomic_DNA"/>
</dbReference>
<keyword evidence="3" id="KW-1185">Reference proteome</keyword>
<organism evidence="2 3">
    <name type="scientific">Microthlaspi erraticum</name>
    <dbReference type="NCBI Taxonomy" id="1685480"/>
    <lineage>
        <taxon>Eukaryota</taxon>
        <taxon>Viridiplantae</taxon>
        <taxon>Streptophyta</taxon>
        <taxon>Embryophyta</taxon>
        <taxon>Tracheophyta</taxon>
        <taxon>Spermatophyta</taxon>
        <taxon>Magnoliopsida</taxon>
        <taxon>eudicotyledons</taxon>
        <taxon>Gunneridae</taxon>
        <taxon>Pentapetalae</taxon>
        <taxon>rosids</taxon>
        <taxon>malvids</taxon>
        <taxon>Brassicales</taxon>
        <taxon>Brassicaceae</taxon>
        <taxon>Coluteocarpeae</taxon>
        <taxon>Microthlaspi</taxon>
    </lineage>
</organism>
<feature type="region of interest" description="Disordered" evidence="1">
    <location>
        <begin position="124"/>
        <end position="203"/>
    </location>
</feature>
<evidence type="ECO:0000313" key="3">
    <source>
        <dbReference type="Proteomes" id="UP000467841"/>
    </source>
</evidence>
<sequence length="203" mass="22616">MDFMKTTSLRALIELTFQRKWNGLIWMNIKGVIAKIAKTGPSGSIEKWRPSRAERPAEERMFRGRPKSKPSVQASSEHTYRPGKQCPAVGQVTIIQDDAAHDHAAGKQRLVAVRLVSRTMADRAVRSGKPRPTLDQETSAKPFIRPTTKPIGHDRSDRADSDHDPIIRPIVPTDCPNAAVDPKPFLKPDLHNSSPMPAPTYQD</sequence>
<gene>
    <name evidence="2" type="ORF">MERR_LOCUS33132</name>
</gene>
<protein>
    <submittedName>
        <fullName evidence="2">Uncharacterized protein</fullName>
    </submittedName>
</protein>
<feature type="region of interest" description="Disordered" evidence="1">
    <location>
        <begin position="43"/>
        <end position="84"/>
    </location>
</feature>
<dbReference type="AlphaFoldDB" id="A0A6D2KDN5"/>
<comment type="caution">
    <text evidence="2">The sequence shown here is derived from an EMBL/GenBank/DDBJ whole genome shotgun (WGS) entry which is preliminary data.</text>
</comment>
<evidence type="ECO:0000313" key="2">
    <source>
        <dbReference type="EMBL" id="CAA7045897.1"/>
    </source>
</evidence>
<reference evidence="2" key="1">
    <citation type="submission" date="2020-01" db="EMBL/GenBank/DDBJ databases">
        <authorList>
            <person name="Mishra B."/>
        </authorList>
    </citation>
    <scope>NUCLEOTIDE SEQUENCE [LARGE SCALE GENOMIC DNA]</scope>
</reference>
<name>A0A6D2KDN5_9BRAS</name>
<proteinExistence type="predicted"/>
<accession>A0A6D2KDN5</accession>